<dbReference type="GO" id="GO:0008168">
    <property type="term" value="F:methyltransferase activity"/>
    <property type="evidence" value="ECO:0007669"/>
    <property type="project" value="UniProtKB-KW"/>
</dbReference>
<evidence type="ECO:0000313" key="5">
    <source>
        <dbReference type="WBParaSite" id="HDID_0000227701-mRNA-1"/>
    </source>
</evidence>
<dbReference type="STRING" id="6216.A0A0R3SCH0"/>
<dbReference type="WBParaSite" id="HDID_0000227701-mRNA-1">
    <property type="protein sequence ID" value="HDID_0000227701-mRNA-1"/>
    <property type="gene ID" value="HDID_0000227701"/>
</dbReference>
<protein>
    <submittedName>
        <fullName evidence="5">SET domain-containing protein</fullName>
    </submittedName>
</protein>
<dbReference type="SUPFAM" id="SSF82199">
    <property type="entry name" value="SET domain"/>
    <property type="match status" value="1"/>
</dbReference>
<dbReference type="PROSITE" id="PS50280">
    <property type="entry name" value="SET"/>
    <property type="match status" value="1"/>
</dbReference>
<keyword evidence="2" id="KW-0808">Transferase</keyword>
<dbReference type="GO" id="GO:0005634">
    <property type="term" value="C:nucleus"/>
    <property type="evidence" value="ECO:0007669"/>
    <property type="project" value="TreeGrafter"/>
</dbReference>
<accession>A0A0R3SCH0</accession>
<dbReference type="GO" id="GO:0005737">
    <property type="term" value="C:cytoplasm"/>
    <property type="evidence" value="ECO:0007669"/>
    <property type="project" value="TreeGrafter"/>
</dbReference>
<sequence>LSQAMSLKGEMTEWRKEFDKLETNFDCVFFIMKALECFNKGEKGIKVLGLPPTKEANELLTNGKSDAIAKKCMSISDKFYRDHDLMSSLVALNRAYFSAVSKEVKFDILLKRLRLIKSFGVDEALEEELANVLKNKTTDESTQTVDSLRNDIEGIIDLQVCQGHWICSHPDVPESLTGKAFNNTKMQEDKVKFLPVDILGSQSTSLKTGLKVVASRDISIGEIIFSEEPYASVLNRPYSSLCYNCYKRCINIHPCQGCAYVGFCSQKCADDARNSNRPLNGGSGRHVHDCNGMLPCLRLDDLFDESYRFTQGLTHLVFICVANTPKNVLLDNICASDINKKQQDYVFTENYFVPKSSDYSFLAFKNLSINTIPKDALWQGTVIAVFLTYCLSIAGYPMKWFDEAKEHFYSKPSPLNQPDWLPASWIAARIISHVLMNDFNVKEYTEYYEEKGELFSNANWIANCFYPTISLINHDCNPTACIVNTANGGAFLYALRPVKEGERISVSYGDYYFANSSSDSRRAFLRSTFIFSCSCEACRNDWCLKERDFEILKCPLCESSFKSIRDKCLSCKKANGYLMFQKILHEKIPFLLNALKYDSGVGRESTSEVISVMDDVQRLISSPSPTVAFVMCKAMQFIDRTCGIRFTLFT</sequence>
<evidence type="ECO:0000256" key="2">
    <source>
        <dbReference type="ARBA" id="ARBA00022679"/>
    </source>
</evidence>
<dbReference type="Pfam" id="PF00856">
    <property type="entry name" value="SET"/>
    <property type="match status" value="1"/>
</dbReference>
<dbReference type="Gene3D" id="2.170.270.10">
    <property type="entry name" value="SET domain"/>
    <property type="match status" value="1"/>
</dbReference>
<evidence type="ECO:0000259" key="4">
    <source>
        <dbReference type="PROSITE" id="PS50280"/>
    </source>
</evidence>
<evidence type="ECO:0000256" key="3">
    <source>
        <dbReference type="ARBA" id="ARBA00022691"/>
    </source>
</evidence>
<organism evidence="5">
    <name type="scientific">Hymenolepis diminuta</name>
    <name type="common">Rat tapeworm</name>
    <dbReference type="NCBI Taxonomy" id="6216"/>
    <lineage>
        <taxon>Eukaryota</taxon>
        <taxon>Metazoa</taxon>
        <taxon>Spiralia</taxon>
        <taxon>Lophotrochozoa</taxon>
        <taxon>Platyhelminthes</taxon>
        <taxon>Cestoda</taxon>
        <taxon>Eucestoda</taxon>
        <taxon>Cyclophyllidea</taxon>
        <taxon>Hymenolepididae</taxon>
        <taxon>Hymenolepis</taxon>
    </lineage>
</organism>
<keyword evidence="1" id="KW-0489">Methyltransferase</keyword>
<dbReference type="InterPro" id="IPR052097">
    <property type="entry name" value="SET-MYND_domain_protein"/>
</dbReference>
<dbReference type="InterPro" id="IPR001214">
    <property type="entry name" value="SET_dom"/>
</dbReference>
<dbReference type="InterPro" id="IPR046341">
    <property type="entry name" value="SET_dom_sf"/>
</dbReference>
<evidence type="ECO:0000256" key="1">
    <source>
        <dbReference type="ARBA" id="ARBA00022603"/>
    </source>
</evidence>
<name>A0A0R3SCH0_HYMDI</name>
<feature type="domain" description="SET" evidence="4">
    <location>
        <begin position="189"/>
        <end position="509"/>
    </location>
</feature>
<dbReference type="GO" id="GO:0042826">
    <property type="term" value="F:histone deacetylase binding"/>
    <property type="evidence" value="ECO:0007669"/>
    <property type="project" value="TreeGrafter"/>
</dbReference>
<dbReference type="PANTHER" id="PTHR46165:SF6">
    <property type="entry name" value="SET AND MYND DOMAIN-CONTAINING PROTEIN 4-LIKE PROTEIN"/>
    <property type="match status" value="1"/>
</dbReference>
<keyword evidence="3" id="KW-0949">S-adenosyl-L-methionine</keyword>
<dbReference type="PANTHER" id="PTHR46165">
    <property type="entry name" value="SET AND MYND DOMAIN-CONTAINING PROTEIN 4"/>
    <property type="match status" value="1"/>
</dbReference>
<dbReference type="GO" id="GO:0032259">
    <property type="term" value="P:methylation"/>
    <property type="evidence" value="ECO:0007669"/>
    <property type="project" value="UniProtKB-KW"/>
</dbReference>
<reference evidence="5" key="1">
    <citation type="submission" date="2017-02" db="UniProtKB">
        <authorList>
            <consortium name="WormBaseParasite"/>
        </authorList>
    </citation>
    <scope>IDENTIFICATION</scope>
</reference>
<proteinExistence type="predicted"/>
<dbReference type="AlphaFoldDB" id="A0A0R3SCH0"/>